<dbReference type="InterPro" id="IPR036259">
    <property type="entry name" value="MFS_trans_sf"/>
</dbReference>
<feature type="transmembrane region" description="Helical" evidence="6">
    <location>
        <begin position="37"/>
        <end position="55"/>
    </location>
</feature>
<keyword evidence="4 6" id="KW-1133">Transmembrane helix</keyword>
<evidence type="ECO:0000313" key="8">
    <source>
        <dbReference type="Proteomes" id="UP000027920"/>
    </source>
</evidence>
<dbReference type="GeneID" id="25285279"/>
<proteinExistence type="predicted"/>
<comment type="subcellular location">
    <subcellularLocation>
        <location evidence="1">Membrane</location>
        <topology evidence="1">Multi-pass membrane protein</topology>
    </subcellularLocation>
</comment>
<dbReference type="GO" id="GO:0016020">
    <property type="term" value="C:membrane"/>
    <property type="evidence" value="ECO:0007669"/>
    <property type="project" value="UniProtKB-SubCell"/>
</dbReference>
<name>A0A072PCW7_9EURO</name>
<evidence type="ECO:0008006" key="9">
    <source>
        <dbReference type="Google" id="ProtNLM"/>
    </source>
</evidence>
<protein>
    <recommendedName>
        <fullName evidence="9">Major facilitator superfamily (MFS) profile domain-containing protein</fullName>
    </recommendedName>
</protein>
<dbReference type="OrthoDB" id="9971669at2759"/>
<keyword evidence="3 6" id="KW-0812">Transmembrane</keyword>
<feature type="transmembrane region" description="Helical" evidence="6">
    <location>
        <begin position="6"/>
        <end position="30"/>
    </location>
</feature>
<dbReference type="PANTHER" id="PTHR43791:SF85">
    <property type="entry name" value="TRANSPORTER, PUTATIVE (AFU_ORTHOLOGUE AFUA_6G00710)-RELATED"/>
    <property type="match status" value="1"/>
</dbReference>
<feature type="transmembrane region" description="Helical" evidence="6">
    <location>
        <begin position="67"/>
        <end position="85"/>
    </location>
</feature>
<keyword evidence="5 6" id="KW-0472">Membrane</keyword>
<dbReference type="Gene3D" id="1.20.1250.20">
    <property type="entry name" value="MFS general substrate transporter like domains"/>
    <property type="match status" value="1"/>
</dbReference>
<dbReference type="AlphaFoldDB" id="A0A072PCW7"/>
<comment type="caution">
    <text evidence="7">The sequence shown here is derived from an EMBL/GenBank/DDBJ whole genome shotgun (WGS) entry which is preliminary data.</text>
</comment>
<evidence type="ECO:0000313" key="7">
    <source>
        <dbReference type="EMBL" id="KEF53400.1"/>
    </source>
</evidence>
<evidence type="ECO:0000256" key="5">
    <source>
        <dbReference type="ARBA" id="ARBA00023136"/>
    </source>
</evidence>
<sequence>MGHSPIGTLLMTVPPFAVGFVPCIVTAYVADLYKARGAMVLGTSFLFLVGILLFYTGRTTPVRYTGLFFLISDAYASSLCLLAWVPNNEAAHTRRPTAIATAFCCTNVGGIVSTLDFPHQSGALLPFRFKILTCFL</sequence>
<accession>A0A072PCW7</accession>
<evidence type="ECO:0000256" key="2">
    <source>
        <dbReference type="ARBA" id="ARBA00022448"/>
    </source>
</evidence>
<dbReference type="PANTHER" id="PTHR43791">
    <property type="entry name" value="PERMEASE-RELATED"/>
    <property type="match status" value="1"/>
</dbReference>
<evidence type="ECO:0000256" key="6">
    <source>
        <dbReference type="SAM" id="Phobius"/>
    </source>
</evidence>
<keyword evidence="8" id="KW-1185">Reference proteome</keyword>
<reference evidence="7 8" key="1">
    <citation type="submission" date="2013-03" db="EMBL/GenBank/DDBJ databases">
        <title>The Genome Sequence of Exophiala aquamarina CBS 119918.</title>
        <authorList>
            <consortium name="The Broad Institute Genomics Platform"/>
            <person name="Cuomo C."/>
            <person name="de Hoog S."/>
            <person name="Gorbushina A."/>
            <person name="Walker B."/>
            <person name="Young S.K."/>
            <person name="Zeng Q."/>
            <person name="Gargeya S."/>
            <person name="Fitzgerald M."/>
            <person name="Haas B."/>
            <person name="Abouelleil A."/>
            <person name="Allen A.W."/>
            <person name="Alvarado L."/>
            <person name="Arachchi H.M."/>
            <person name="Berlin A.M."/>
            <person name="Chapman S.B."/>
            <person name="Gainer-Dewar J."/>
            <person name="Goldberg J."/>
            <person name="Griggs A."/>
            <person name="Gujja S."/>
            <person name="Hansen M."/>
            <person name="Howarth C."/>
            <person name="Imamovic A."/>
            <person name="Ireland A."/>
            <person name="Larimer J."/>
            <person name="McCowan C."/>
            <person name="Murphy C."/>
            <person name="Pearson M."/>
            <person name="Poon T.W."/>
            <person name="Priest M."/>
            <person name="Roberts A."/>
            <person name="Saif S."/>
            <person name="Shea T."/>
            <person name="Sisk P."/>
            <person name="Sykes S."/>
            <person name="Wortman J."/>
            <person name="Nusbaum C."/>
            <person name="Birren B."/>
        </authorList>
    </citation>
    <scope>NUCLEOTIDE SEQUENCE [LARGE SCALE GENOMIC DNA]</scope>
    <source>
        <strain evidence="7 8">CBS 119918</strain>
    </source>
</reference>
<dbReference type="Proteomes" id="UP000027920">
    <property type="component" value="Unassembled WGS sequence"/>
</dbReference>
<evidence type="ECO:0000256" key="1">
    <source>
        <dbReference type="ARBA" id="ARBA00004141"/>
    </source>
</evidence>
<dbReference type="HOGENOM" id="CLU_1875432_0_0_1"/>
<evidence type="ECO:0000256" key="4">
    <source>
        <dbReference type="ARBA" id="ARBA00022989"/>
    </source>
</evidence>
<dbReference type="VEuPathDB" id="FungiDB:A1O9_10375"/>
<keyword evidence="2" id="KW-0813">Transport</keyword>
<dbReference type="EMBL" id="AMGV01000013">
    <property type="protein sequence ID" value="KEF53400.1"/>
    <property type="molecule type" value="Genomic_DNA"/>
</dbReference>
<evidence type="ECO:0000256" key="3">
    <source>
        <dbReference type="ARBA" id="ARBA00022692"/>
    </source>
</evidence>
<dbReference type="SUPFAM" id="SSF103473">
    <property type="entry name" value="MFS general substrate transporter"/>
    <property type="match status" value="1"/>
</dbReference>
<dbReference type="GO" id="GO:0022857">
    <property type="term" value="F:transmembrane transporter activity"/>
    <property type="evidence" value="ECO:0007669"/>
    <property type="project" value="TreeGrafter"/>
</dbReference>
<dbReference type="RefSeq" id="XP_013255990.1">
    <property type="nucleotide sequence ID" value="XM_013400536.1"/>
</dbReference>
<gene>
    <name evidence="7" type="ORF">A1O9_10375</name>
</gene>
<organism evidence="7 8">
    <name type="scientific">Exophiala aquamarina CBS 119918</name>
    <dbReference type="NCBI Taxonomy" id="1182545"/>
    <lineage>
        <taxon>Eukaryota</taxon>
        <taxon>Fungi</taxon>
        <taxon>Dikarya</taxon>
        <taxon>Ascomycota</taxon>
        <taxon>Pezizomycotina</taxon>
        <taxon>Eurotiomycetes</taxon>
        <taxon>Chaetothyriomycetidae</taxon>
        <taxon>Chaetothyriales</taxon>
        <taxon>Herpotrichiellaceae</taxon>
        <taxon>Exophiala</taxon>
    </lineage>
</organism>